<dbReference type="AlphaFoldDB" id="A0A0E9ULR7"/>
<reference evidence="1" key="1">
    <citation type="submission" date="2014-11" db="EMBL/GenBank/DDBJ databases">
        <authorList>
            <person name="Amaro Gonzalez C."/>
        </authorList>
    </citation>
    <scope>NUCLEOTIDE SEQUENCE</scope>
</reference>
<reference evidence="1" key="2">
    <citation type="journal article" date="2015" name="Fish Shellfish Immunol.">
        <title>Early steps in the European eel (Anguilla anguilla)-Vibrio vulnificus interaction in the gills: Role of the RtxA13 toxin.</title>
        <authorList>
            <person name="Callol A."/>
            <person name="Pajuelo D."/>
            <person name="Ebbesson L."/>
            <person name="Teles M."/>
            <person name="MacKenzie S."/>
            <person name="Amaro C."/>
        </authorList>
    </citation>
    <scope>NUCLEOTIDE SEQUENCE</scope>
</reference>
<sequence length="52" mass="5954">MRMHFNTFTFRQGIVVHMTPMSCVTLGVGLQMHINLRRHTLVKSLTLCTVPV</sequence>
<protein>
    <submittedName>
        <fullName evidence="1">Uncharacterized protein</fullName>
    </submittedName>
</protein>
<dbReference type="EMBL" id="GBXM01041808">
    <property type="protein sequence ID" value="JAH66769.1"/>
    <property type="molecule type" value="Transcribed_RNA"/>
</dbReference>
<accession>A0A0E9ULR7</accession>
<evidence type="ECO:0000313" key="1">
    <source>
        <dbReference type="EMBL" id="JAH66769.1"/>
    </source>
</evidence>
<name>A0A0E9ULR7_ANGAN</name>
<organism evidence="1">
    <name type="scientific">Anguilla anguilla</name>
    <name type="common">European freshwater eel</name>
    <name type="synonym">Muraena anguilla</name>
    <dbReference type="NCBI Taxonomy" id="7936"/>
    <lineage>
        <taxon>Eukaryota</taxon>
        <taxon>Metazoa</taxon>
        <taxon>Chordata</taxon>
        <taxon>Craniata</taxon>
        <taxon>Vertebrata</taxon>
        <taxon>Euteleostomi</taxon>
        <taxon>Actinopterygii</taxon>
        <taxon>Neopterygii</taxon>
        <taxon>Teleostei</taxon>
        <taxon>Anguilliformes</taxon>
        <taxon>Anguillidae</taxon>
        <taxon>Anguilla</taxon>
    </lineage>
</organism>
<proteinExistence type="predicted"/>